<dbReference type="EC" id="3.1.3.2" evidence="1"/>
<accession>A0ABX1S8M5</accession>
<dbReference type="InterPro" id="IPR013078">
    <property type="entry name" value="His_Pase_superF_clade-1"/>
</dbReference>
<dbReference type="PANTHER" id="PTHR48100">
    <property type="entry name" value="BROAD-SPECIFICITY PHOSPHATASE YOR283W-RELATED"/>
    <property type="match status" value="1"/>
</dbReference>
<dbReference type="EMBL" id="JAAXLA010000010">
    <property type="protein sequence ID" value="NMH97232.1"/>
    <property type="molecule type" value="Genomic_DNA"/>
</dbReference>
<keyword evidence="2" id="KW-1185">Reference proteome</keyword>
<dbReference type="SMART" id="SM00855">
    <property type="entry name" value="PGAM"/>
    <property type="match status" value="1"/>
</dbReference>
<dbReference type="GO" id="GO:0003993">
    <property type="term" value="F:acid phosphatase activity"/>
    <property type="evidence" value="ECO:0007669"/>
    <property type="project" value="UniProtKB-EC"/>
</dbReference>
<reference evidence="1 2" key="1">
    <citation type="submission" date="2020-04" db="EMBL/GenBank/DDBJ databases">
        <authorList>
            <person name="Klaysubun C."/>
            <person name="Duangmal K."/>
            <person name="Lipun K."/>
        </authorList>
    </citation>
    <scope>NUCLEOTIDE SEQUENCE [LARGE SCALE GENOMIC DNA]</scope>
    <source>
        <strain evidence="1 2">K10HN5</strain>
    </source>
</reference>
<dbReference type="Proteomes" id="UP000820669">
    <property type="component" value="Unassembled WGS sequence"/>
</dbReference>
<comment type="caution">
    <text evidence="1">The sequence shown here is derived from an EMBL/GenBank/DDBJ whole genome shotgun (WGS) entry which is preliminary data.</text>
</comment>
<organism evidence="1 2">
    <name type="scientific">Pseudonocardia acidicola</name>
    <dbReference type="NCBI Taxonomy" id="2724939"/>
    <lineage>
        <taxon>Bacteria</taxon>
        <taxon>Bacillati</taxon>
        <taxon>Actinomycetota</taxon>
        <taxon>Actinomycetes</taxon>
        <taxon>Pseudonocardiales</taxon>
        <taxon>Pseudonocardiaceae</taxon>
        <taxon>Pseudonocardia</taxon>
    </lineage>
</organism>
<dbReference type="NCBIfam" id="NF009993">
    <property type="entry name" value="PRK13462.1"/>
    <property type="match status" value="1"/>
</dbReference>
<gene>
    <name evidence="1" type="ORF">HF526_07875</name>
</gene>
<dbReference type="SUPFAM" id="SSF53254">
    <property type="entry name" value="Phosphoglycerate mutase-like"/>
    <property type="match status" value="1"/>
</dbReference>
<keyword evidence="1" id="KW-0378">Hydrolase</keyword>
<dbReference type="CDD" id="cd07067">
    <property type="entry name" value="HP_PGM_like"/>
    <property type="match status" value="1"/>
</dbReference>
<name>A0ABX1S8M5_9PSEU</name>
<dbReference type="Gene3D" id="3.40.50.1240">
    <property type="entry name" value="Phosphoglycerate mutase-like"/>
    <property type="match status" value="1"/>
</dbReference>
<sequence>MGDDGEPGRVFLLRHGETEWSATGRHTGPTDIPLTDAGREQARVAGETLVALRGRDAPPPALVLSSPRVRAQETAKLAGLQVERIDERLAEWDYGDYEGLTTPHIRQTDPGWTVWSHPTPGGETAEQVTARADALLAEVRTVLPRGDVVLVGHGHFSRVLMARWIGLPAAAGVHFAMDAAAWSVLGFEREQPRLDHVNLRRVG</sequence>
<evidence type="ECO:0000313" key="2">
    <source>
        <dbReference type="Proteomes" id="UP000820669"/>
    </source>
</evidence>
<dbReference type="InterPro" id="IPR050275">
    <property type="entry name" value="PGM_Phosphatase"/>
</dbReference>
<proteinExistence type="predicted"/>
<dbReference type="PANTHER" id="PTHR48100:SF15">
    <property type="entry name" value="SEDOHEPTULOSE 1,7-BISPHOSPHATASE"/>
    <property type="match status" value="1"/>
</dbReference>
<evidence type="ECO:0000313" key="1">
    <source>
        <dbReference type="EMBL" id="NMH97232.1"/>
    </source>
</evidence>
<dbReference type="RefSeq" id="WP_169380679.1">
    <property type="nucleotide sequence ID" value="NZ_JAAXLA010000010.1"/>
</dbReference>
<dbReference type="Pfam" id="PF00300">
    <property type="entry name" value="His_Phos_1"/>
    <property type="match status" value="1"/>
</dbReference>
<dbReference type="InterPro" id="IPR029033">
    <property type="entry name" value="His_PPase_superfam"/>
</dbReference>
<protein>
    <submittedName>
        <fullName evidence="1">Acid phosphatase</fullName>
        <ecNumber evidence="1">3.1.3.2</ecNumber>
    </submittedName>
</protein>